<dbReference type="OrthoDB" id="843080at2"/>
<keyword evidence="2" id="KW-1185">Reference proteome</keyword>
<dbReference type="RefSeq" id="WP_157807450.1">
    <property type="nucleotide sequence ID" value="NZ_PGFA01000001.1"/>
</dbReference>
<dbReference type="AlphaFoldDB" id="A0A2M9BSW7"/>
<organism evidence="1 2">
    <name type="scientific">Hymenobacter chitinivorans DSM 11115</name>
    <dbReference type="NCBI Taxonomy" id="1121954"/>
    <lineage>
        <taxon>Bacteria</taxon>
        <taxon>Pseudomonadati</taxon>
        <taxon>Bacteroidota</taxon>
        <taxon>Cytophagia</taxon>
        <taxon>Cytophagales</taxon>
        <taxon>Hymenobacteraceae</taxon>
        <taxon>Hymenobacter</taxon>
    </lineage>
</organism>
<protein>
    <submittedName>
        <fullName evidence="1">AsmA-like protein</fullName>
    </submittedName>
</protein>
<reference evidence="1 2" key="1">
    <citation type="submission" date="2017-11" db="EMBL/GenBank/DDBJ databases">
        <title>Genomic Encyclopedia of Archaeal and Bacterial Type Strains, Phase II (KMG-II): From Individual Species to Whole Genera.</title>
        <authorList>
            <person name="Goeker M."/>
        </authorList>
    </citation>
    <scope>NUCLEOTIDE SEQUENCE [LARGE SCALE GENOMIC DNA]</scope>
    <source>
        <strain evidence="1 2">DSM 11115</strain>
    </source>
</reference>
<comment type="caution">
    <text evidence="1">The sequence shown here is derived from an EMBL/GenBank/DDBJ whole genome shotgun (WGS) entry which is preliminary data.</text>
</comment>
<name>A0A2M9BSW7_9BACT</name>
<gene>
    <name evidence="1" type="ORF">CLV45_2483</name>
</gene>
<evidence type="ECO:0000313" key="1">
    <source>
        <dbReference type="EMBL" id="PJJ61046.1"/>
    </source>
</evidence>
<dbReference type="EMBL" id="PGFA01000001">
    <property type="protein sequence ID" value="PJJ61046.1"/>
    <property type="molecule type" value="Genomic_DNA"/>
</dbReference>
<dbReference type="Proteomes" id="UP000228535">
    <property type="component" value="Unassembled WGS sequence"/>
</dbReference>
<sequence>MKLLLVRRVLLAVFLLVLAALGLLAWLLGTDYGRRRLETWVREQVTHRSELVLAPFTITFSLWHDFPHLTASIHHVSLTDTSFRQQHEVLRVGRANLRLDLRRLWYKQFRVTRLTVHDVLFREQVDSLGRTWGLHGKRRHTSTGTGPPLDLTLDSLLVYNFRIQTRNDFAHSAFGAEVRQAHLAASIHRGLLRARGTLHGELSYLRNSRGLLFQHKPVWATVNYRLEFKKRQGTLRNTRATLNGDTIRIRGTHQTVANQPGTRLHFQFEGEQPLMEVLHAALPANLEPYIAGARSPSKAHIRYTISGLTGPTVRPRNVLTFALRRAQLRWPDPKRRIDHWDLQATYDNGAAHTLKTTALTVQHCRLYSSAGQLNVALTLRDFTRPFVSGRFRGRTELPQLAVVVAPGQWRARHGTAEMDVRLHGLLPPTDDGSGTVVVSQPSLSVQGQVTLQNASFVVLDRRADFSELNVRLGLRDSIWTLSRASGVLDHMRFEASATTTHLFDYLTGQQLTMQVTGNFAVDELRVQRLRELLRPSAAATRLLARQRAQAASTKIATLGGSLIPPGVRLHVGLRCARLVLPADTVEQVGVTVLHDGQRVELQHLTARVWGAQMRGQVSWPTDTLQQVAPIQFALDMHYDTVNYRRLMARLARPPRRSAQAPASPALRELLLAANGTLSCDMTTVQLDAKENLQNLHLQLVKTGSELRLPALDFSTTRGGSGHASAVVQIKGIHLTAADVDLNLHYQDLDVQRLLQLLASLNPEDKSVPVPVLRLARRAERRARRQQQAAGSILTNGVLQAVVHVQADRVNYSAVRGRSFELVSHLRDGVARVDKCSLRAFRGLVDLQGHMLLNVNRQHHPLQVQMRLQDVELPDLFAAGLAIGLTLPDQDNVRGSMRCAADLRTDLDSTFLPRLDQTVGYVRAAMRDLELLNVEALSQALKFMREERTGHLFFEPFSSEFGLNRGQVLIPDLNLNSNLSNMQISGSYFLNGRANLYIGLNPMQALFGDNEKRIERIQQSEPLRRPNHRLTYVNLQRLTPASRYSVRLFKGNEQRQQQAILRQQFRQLLITQGLDSTVNMVR</sequence>
<accession>A0A2M9BSW7</accession>
<evidence type="ECO:0000313" key="2">
    <source>
        <dbReference type="Proteomes" id="UP000228535"/>
    </source>
</evidence>
<proteinExistence type="predicted"/>